<comment type="domain">
    <text evidence="8">The N-terminal zinc finger binds to poly(A) RNA.</text>
</comment>
<name>A0A7D5YWI2_9HYPO</name>
<keyword evidence="9" id="KW-0862">Zinc</keyword>
<dbReference type="PANTHER" id="PTHR12272">
    <property type="entry name" value="DEADENYLATION COMPLEX SUBUNIT PAN3"/>
    <property type="match status" value="1"/>
</dbReference>
<dbReference type="InterPro" id="IPR041332">
    <property type="entry name" value="Pan3_CK"/>
</dbReference>
<feature type="region of interest" description="Knob domain" evidence="8">
    <location>
        <begin position="553"/>
        <end position="652"/>
    </location>
</feature>
<dbReference type="AlphaFoldDB" id="A0A7D5YWI2"/>
<dbReference type="InterPro" id="IPR011009">
    <property type="entry name" value="Kinase-like_dom_sf"/>
</dbReference>
<evidence type="ECO:0000256" key="1">
    <source>
        <dbReference type="ARBA" id="ARBA00004496"/>
    </source>
</evidence>
<accession>A0A7D5YWI2</accession>
<dbReference type="FunFam" id="1.10.287.3700:FF:000001">
    <property type="entry name" value="PAN2-PAN3 deadenylation complex subunit PAN3"/>
    <property type="match status" value="1"/>
</dbReference>
<evidence type="ECO:0000256" key="2">
    <source>
        <dbReference type="ARBA" id="ARBA00022490"/>
    </source>
</evidence>
<dbReference type="Pfam" id="PF18101">
    <property type="entry name" value="Pan3_CK"/>
    <property type="match status" value="1"/>
</dbReference>
<dbReference type="Proteomes" id="UP000510686">
    <property type="component" value="Chromosome 5"/>
</dbReference>
<dbReference type="GO" id="GO:0006397">
    <property type="term" value="P:mRNA processing"/>
    <property type="evidence" value="ECO:0007669"/>
    <property type="project" value="UniProtKB-KW"/>
</dbReference>
<comment type="function">
    <text evidence="8">Regulatory subunit of the poly(A)-nuclease (PAN) deadenylation complex, one of two cytoplasmic mRNA deadenylases involved in mRNA turnover. PAN specifically shortens poly(A) tails of RNA and the activity is stimulated by poly(A)-binding protein PAB1. PAN deadenylation is followed by rapid degradation of the shortened mRNA tails by the CCR4-NOT complex. Deadenylated mRNAs are then degraded by two alternative mechanisms, namely exosome-mediated 3'-5' exonucleolytic degradation, or deadenlyation-dependent mRNA decaping and subsequent 5'-3' exonucleolytic degradation by XRN1. May also be involved in post-transcriptional maturation of mRNA poly(A) tails. PAN3 acts as a positive regulator for PAN activity, recruiting the catalytic subunit PAN2 to mRNA via its interaction with RNA and with PAB1.</text>
</comment>
<feature type="binding site" evidence="8">
    <location>
        <position position="299"/>
    </location>
    <ligand>
        <name>ATP</name>
        <dbReference type="ChEBI" id="CHEBI:30616"/>
    </ligand>
</feature>
<comment type="domain">
    <text evidence="8">Contains a pseudokinase domain. The protein kinase domain is predicted to be catalytically inactive because some of the residues important for catalytic activity are substituted and it lacks the equivalent of the binding site for a peptide substrate. However, it has retained an ATP-binding site and ATP-binding is required for mRNA degradation, stimulating the activity of the PAN2 nuclease in vitro. The nucleotide-binding site is juxtaposed to the RNase active site of PAN2 in the complex and may actually bind nucleosides of a poly(A) RNA rather than ATP, feeding the poly(A)-tail to the active site of the deadenylase and thus increasing the efficiency with which this distributive enzyme degrades oligo(A) RNAs.</text>
</comment>
<dbReference type="HAMAP" id="MF_03181">
    <property type="entry name" value="PAN3"/>
    <property type="match status" value="1"/>
</dbReference>
<dbReference type="PROSITE" id="PS50103">
    <property type="entry name" value="ZF_C3H1"/>
    <property type="match status" value="1"/>
</dbReference>
<comment type="caution">
    <text evidence="8">Lacks conserved residue(s) required for the propagation of feature annotation.</text>
</comment>
<feature type="domain" description="C3H1-type" evidence="11">
    <location>
        <begin position="28"/>
        <end position="57"/>
    </location>
</feature>
<feature type="coiled-coil region" evidence="8">
    <location>
        <begin position="514"/>
        <end position="552"/>
    </location>
</feature>
<dbReference type="Gene3D" id="6.10.250.3160">
    <property type="match status" value="1"/>
</dbReference>
<dbReference type="InterPro" id="IPR030844">
    <property type="entry name" value="PAN3"/>
</dbReference>
<comment type="subunit">
    <text evidence="8">Homodimer. Forms a heterotrimer with a catalytic subunit PAN2 to form the poly(A)-nuclease (PAN) deadenylation complex. Interacts (via PAM-2 motif) with poly(A)-binding protein PAB1 (via PABC domain), conferring substrate specificity of the enzyme complex.</text>
</comment>
<feature type="region of interest" description="Disordered" evidence="10">
    <location>
        <begin position="1"/>
        <end position="29"/>
    </location>
</feature>
<feature type="binding site" evidence="8">
    <location>
        <begin position="412"/>
        <end position="413"/>
    </location>
    <ligand>
        <name>ATP</name>
        <dbReference type="ChEBI" id="CHEBI:30616"/>
    </ligand>
</feature>
<sequence length="652" mass="72385">MAASRFATSDLRRPAGSASSPKPKGRAENRDTLCRNVLIYGHCRYEDQGCTFSHDQNKNNSNPPDMSRKALNVESPSFTPANLQSAGKKPTFSTQAANAPAFTPRGLGASPALSATPADPESAIFNPAAIREFTPSFELNSQGVSNGSNQDGPVNYDPFAMASVGQGLPSAHFNPYADDHSAMAGAAGGFYQPTGAFAAPLQPLQHHLYAPVGPYREDLMPYHRLTHDFFIPEKLREDLQRKAEASLQVMPNSQLPQMENYHSLVPLDTSHRKNTNVFSYPSWVYKATSSKTGNLYCLRRLEGFRLTNEHAIRSVKDWRKIDNANIVTIHDAFTARAFGDSSLIFVQDYHPLAKTLAEVHLSTGAGAPSPGNRFQAKSPVSEAVLWGYIAQIANALKSIHSINLAARCIDVTKIILTGKNRIRLNACSILDVVQFDMRRPVPELQQDDFMQFGRTILSLATNTPPAQLTNLKASIELMARSYSVELRDTIIWLLTPAQPPSQKTIEEFIRGIAGHIVTTLDQSQHQSDDLNSELYRELENGRIARLLLKLGCINERQELEGDRAWSENGERYMLKLFRDYVFHQVDASGNPVLDMGHMLRCLNRLDAGTDERICLTSRDEQTSFIVSYKELKKQLGNAFGELQKTSKQSRGF</sequence>
<dbReference type="Pfam" id="PF25586">
    <property type="entry name" value="zf-CCCH_PAN3"/>
    <property type="match status" value="1"/>
</dbReference>
<dbReference type="GO" id="GO:0008143">
    <property type="term" value="F:poly(A) binding"/>
    <property type="evidence" value="ECO:0007669"/>
    <property type="project" value="TreeGrafter"/>
</dbReference>
<dbReference type="GO" id="GO:0031251">
    <property type="term" value="C:PAN complex"/>
    <property type="evidence" value="ECO:0007669"/>
    <property type="project" value="UniProtKB-UniRule"/>
</dbReference>
<evidence type="ECO:0000256" key="9">
    <source>
        <dbReference type="PROSITE-ProRule" id="PRU00723"/>
    </source>
</evidence>
<dbReference type="GeneID" id="26243815"/>
<reference evidence="12 13" key="1">
    <citation type="submission" date="2020-07" db="EMBL/GenBank/DDBJ databases">
        <title>Telomere length de novo assembly of all 7 chromosomes of the fungus, Metarhizium brunneum, using a novel assembly pipeline.</title>
        <authorList>
            <person name="Saud z."/>
            <person name="Kortsinoglou A."/>
            <person name="Kouvelis V.N."/>
            <person name="Butt T.M."/>
        </authorList>
    </citation>
    <scope>NUCLEOTIDE SEQUENCE [LARGE SCALE GENOMIC DNA]</scope>
    <source>
        <strain evidence="12 13">4556</strain>
    </source>
</reference>
<dbReference type="GO" id="GO:0000289">
    <property type="term" value="P:nuclear-transcribed mRNA poly(A) tail shortening"/>
    <property type="evidence" value="ECO:0007669"/>
    <property type="project" value="UniProtKB-UniRule"/>
</dbReference>
<feature type="binding site" evidence="8">
    <location>
        <begin position="348"/>
        <end position="355"/>
    </location>
    <ligand>
        <name>ATP</name>
        <dbReference type="ChEBI" id="CHEBI:30616"/>
    </ligand>
</feature>
<comment type="similarity">
    <text evidence="8">Belongs to the protein kinase superfamily. PAN3 family.</text>
</comment>
<dbReference type="GO" id="GO:0008270">
    <property type="term" value="F:zinc ion binding"/>
    <property type="evidence" value="ECO:0007669"/>
    <property type="project" value="UniProtKB-KW"/>
</dbReference>
<comment type="domain">
    <text evidence="8">The pseudokinase domain, the coiled-coil (CC), and C-terminal knob domain (CK) form a structural unit (PKC) that forms an extensive high-affinity interaction surface for PAN2.</text>
</comment>
<dbReference type="Gene3D" id="1.10.287.3700">
    <property type="match status" value="1"/>
</dbReference>
<comment type="subcellular location">
    <subcellularLocation>
        <location evidence="1 8">Cytoplasm</location>
    </subcellularLocation>
</comment>
<dbReference type="SUPFAM" id="SSF56112">
    <property type="entry name" value="Protein kinase-like (PK-like)"/>
    <property type="match status" value="1"/>
</dbReference>
<dbReference type="EMBL" id="CP058936">
    <property type="protein sequence ID" value="QLI72022.1"/>
    <property type="molecule type" value="Genomic_DNA"/>
</dbReference>
<evidence type="ECO:0000256" key="7">
    <source>
        <dbReference type="ARBA" id="ARBA00023054"/>
    </source>
</evidence>
<dbReference type="GO" id="GO:0000932">
    <property type="term" value="C:P-body"/>
    <property type="evidence" value="ECO:0007669"/>
    <property type="project" value="TreeGrafter"/>
</dbReference>
<evidence type="ECO:0000313" key="12">
    <source>
        <dbReference type="EMBL" id="QLI72022.1"/>
    </source>
</evidence>
<keyword evidence="13" id="KW-1185">Reference proteome</keyword>
<keyword evidence="3 8" id="KW-0507">mRNA processing</keyword>
<dbReference type="PANTHER" id="PTHR12272:SF11">
    <property type="entry name" value="PAN2-PAN3 DEADENYLATION COMPLEX SUBUNIT PAN3"/>
    <property type="match status" value="1"/>
</dbReference>
<evidence type="ECO:0000256" key="6">
    <source>
        <dbReference type="ARBA" id="ARBA00022840"/>
    </source>
</evidence>
<keyword evidence="9" id="KW-0479">Metal-binding</keyword>
<dbReference type="Gene3D" id="1.10.510.10">
    <property type="entry name" value="Transferase(Phosphotransferase) domain 1"/>
    <property type="match status" value="1"/>
</dbReference>
<dbReference type="Gene3D" id="1.20.5.5160">
    <property type="match status" value="1"/>
</dbReference>
<evidence type="ECO:0000256" key="10">
    <source>
        <dbReference type="SAM" id="MobiDB-lite"/>
    </source>
</evidence>
<evidence type="ECO:0000256" key="4">
    <source>
        <dbReference type="ARBA" id="ARBA00022741"/>
    </source>
</evidence>
<proteinExistence type="inferred from homology"/>
<evidence type="ECO:0000256" key="3">
    <source>
        <dbReference type="ARBA" id="ARBA00022664"/>
    </source>
</evidence>
<dbReference type="InterPro" id="IPR000571">
    <property type="entry name" value="Znf_CCCH"/>
</dbReference>
<dbReference type="GO" id="GO:0005524">
    <property type="term" value="F:ATP binding"/>
    <property type="evidence" value="ECO:0007669"/>
    <property type="project" value="UniProtKB-UniRule"/>
</dbReference>
<keyword evidence="7 8" id="KW-0175">Coiled coil</keyword>
<dbReference type="RefSeq" id="XP_014543638.2">
    <property type="nucleotide sequence ID" value="XM_014688152.2"/>
</dbReference>
<evidence type="ECO:0000313" key="13">
    <source>
        <dbReference type="Proteomes" id="UP000510686"/>
    </source>
</evidence>
<dbReference type="KEGG" id="mbrn:26243815"/>
<evidence type="ECO:0000256" key="5">
    <source>
        <dbReference type="ARBA" id="ARBA00022771"/>
    </source>
</evidence>
<evidence type="ECO:0000259" key="11">
    <source>
        <dbReference type="PROSITE" id="PS50103"/>
    </source>
</evidence>
<organism evidence="12 13">
    <name type="scientific">Metarhizium brunneum</name>
    <dbReference type="NCBI Taxonomy" id="500148"/>
    <lineage>
        <taxon>Eukaryota</taxon>
        <taxon>Fungi</taxon>
        <taxon>Dikarya</taxon>
        <taxon>Ascomycota</taxon>
        <taxon>Pezizomycotina</taxon>
        <taxon>Sordariomycetes</taxon>
        <taxon>Hypocreomycetidae</taxon>
        <taxon>Hypocreales</taxon>
        <taxon>Clavicipitaceae</taxon>
        <taxon>Metarhizium</taxon>
    </lineage>
</organism>
<keyword evidence="2 8" id="KW-0963">Cytoplasm</keyword>
<keyword evidence="5 9" id="KW-0863">Zinc-finger</keyword>
<feature type="zinc finger region" description="C3H1-type" evidence="9">
    <location>
        <begin position="28"/>
        <end position="57"/>
    </location>
</feature>
<keyword evidence="6 8" id="KW-0067">ATP-binding</keyword>
<dbReference type="OrthoDB" id="204958at2759"/>
<protein>
    <recommendedName>
        <fullName evidence="8">PAN2-PAN3 deadenylation complex subunit PAN3</fullName>
    </recommendedName>
    <alternativeName>
        <fullName evidence="8">PAB1P-dependent poly(A)-specific ribonuclease</fullName>
    </alternativeName>
    <alternativeName>
        <fullName evidence="8">Poly(A)-nuclease deadenylation complex subunit 3</fullName>
        <shortName evidence="8">PAN deadenylation complex subunit 3</shortName>
    </alternativeName>
</protein>
<gene>
    <name evidence="8 12" type="primary">PAN3</name>
    <name evidence="12" type="ORF">G6M90_00g084220</name>
</gene>
<evidence type="ECO:0000256" key="8">
    <source>
        <dbReference type="HAMAP-Rule" id="MF_03181"/>
    </source>
</evidence>
<keyword evidence="4 8" id="KW-0547">Nucleotide-binding</keyword>